<evidence type="ECO:0000256" key="1">
    <source>
        <dbReference type="SAM" id="Phobius"/>
    </source>
</evidence>
<evidence type="ECO:0000313" key="3">
    <source>
        <dbReference type="Proteomes" id="UP000480312"/>
    </source>
</evidence>
<sequence length="164" mass="17718">MDWNPAYSWLVIALLLSLAELTSGAMVLLALGVAAALTALMSTFGLTLPWQLLTMGFFAGVLVPLGVMVIRPRFSPKGVAYGTTGTGVEKGRRYKTLTRDFDHATGINVNGDFYRLRVLENGDTELPTGTPVVFKRFEGTTALVSLGQPADPISQDDISQRKEP</sequence>
<keyword evidence="1" id="KW-0812">Transmembrane</keyword>
<organism evidence="2 3">
    <name type="scientific">Vreelandella alkaliphila</name>
    <dbReference type="NCBI Taxonomy" id="272774"/>
    <lineage>
        <taxon>Bacteria</taxon>
        <taxon>Pseudomonadati</taxon>
        <taxon>Pseudomonadota</taxon>
        <taxon>Gammaproteobacteria</taxon>
        <taxon>Oceanospirillales</taxon>
        <taxon>Halomonadaceae</taxon>
        <taxon>Vreelandella</taxon>
    </lineage>
</organism>
<feature type="transmembrane region" description="Helical" evidence="1">
    <location>
        <begin position="6"/>
        <end position="22"/>
    </location>
</feature>
<feature type="transmembrane region" description="Helical" evidence="1">
    <location>
        <begin position="52"/>
        <end position="70"/>
    </location>
</feature>
<dbReference type="AlphaFoldDB" id="A0A7C9JSU1"/>
<dbReference type="RefSeq" id="WP_162218666.1">
    <property type="nucleotide sequence ID" value="NZ_JAAEHK010000011.1"/>
</dbReference>
<dbReference type="Proteomes" id="UP000480312">
    <property type="component" value="Unassembled WGS sequence"/>
</dbReference>
<accession>A0A7C9JSU1</accession>
<dbReference type="EMBL" id="JAAEHK010000011">
    <property type="protein sequence ID" value="NDL70780.1"/>
    <property type="molecule type" value="Genomic_DNA"/>
</dbReference>
<reference evidence="2 3" key="1">
    <citation type="submission" date="2020-01" db="EMBL/GenBank/DDBJ databases">
        <title>Whole genome sequencing of Halomonas alkaliphila strain LS44.</title>
        <authorList>
            <person name="Kumar S."/>
            <person name="Paul D."/>
            <person name="Shouche Y."/>
            <person name="Suryavanshi M.V."/>
        </authorList>
    </citation>
    <scope>NUCLEOTIDE SEQUENCE [LARGE SCALE GENOMIC DNA]</scope>
    <source>
        <strain evidence="2 3">LS44</strain>
    </source>
</reference>
<keyword evidence="1" id="KW-1133">Transmembrane helix</keyword>
<dbReference type="OrthoDB" id="6168903at2"/>
<comment type="caution">
    <text evidence="2">The sequence shown here is derived from an EMBL/GenBank/DDBJ whole genome shotgun (WGS) entry which is preliminary data.</text>
</comment>
<gene>
    <name evidence="2" type="ORF">GPL32_09730</name>
</gene>
<proteinExistence type="predicted"/>
<evidence type="ECO:0000313" key="2">
    <source>
        <dbReference type="EMBL" id="NDL70780.1"/>
    </source>
</evidence>
<keyword evidence="1" id="KW-0472">Membrane</keyword>
<name>A0A7C9JSU1_9GAMM</name>
<protein>
    <submittedName>
        <fullName evidence="2">Nodulation efficiency, NfeD-like protein</fullName>
    </submittedName>
</protein>